<dbReference type="OMA" id="ENQCANI"/>
<dbReference type="PANTHER" id="PTHR12975:SF6">
    <property type="entry name" value="TRAFFICKING PROTEIN PARTICLE COMPLEX SUBUNIT 8"/>
    <property type="match status" value="1"/>
</dbReference>
<accession>A0AA38FHK2</accession>
<dbReference type="PANTHER" id="PTHR12975">
    <property type="entry name" value="TRANSPORT PROTEIN TRAPP"/>
    <property type="match status" value="1"/>
</dbReference>
<dbReference type="Proteomes" id="UP000824469">
    <property type="component" value="Unassembled WGS sequence"/>
</dbReference>
<keyword evidence="3" id="KW-1185">Reference proteome</keyword>
<evidence type="ECO:0000313" key="3">
    <source>
        <dbReference type="Proteomes" id="UP000824469"/>
    </source>
</evidence>
<evidence type="ECO:0000313" key="2">
    <source>
        <dbReference type="EMBL" id="KAH9302440.1"/>
    </source>
</evidence>
<comment type="caution">
    <text evidence="2">The sequence shown here is derived from an EMBL/GenBank/DDBJ whole genome shotgun (WGS) entry which is preliminary data.</text>
</comment>
<name>A0AA38FHK2_TAXCH</name>
<dbReference type="EMBL" id="JAHRHJ020000009">
    <property type="protein sequence ID" value="KAH9302440.1"/>
    <property type="molecule type" value="Genomic_DNA"/>
</dbReference>
<proteinExistence type="predicted"/>
<gene>
    <name evidence="2" type="ORF">KI387_014023</name>
</gene>
<dbReference type="Pfam" id="PF24544">
    <property type="entry name" value="Ig_TPPC8_2nd"/>
    <property type="match status" value="1"/>
</dbReference>
<dbReference type="GO" id="GO:1990072">
    <property type="term" value="C:TRAPPIII protein complex"/>
    <property type="evidence" value="ECO:0007669"/>
    <property type="project" value="TreeGrafter"/>
</dbReference>
<dbReference type="InterPro" id="IPR058538">
    <property type="entry name" value="Ig_TPPC8_2nd"/>
</dbReference>
<dbReference type="InterPro" id="IPR024420">
    <property type="entry name" value="TRAPP_III_complex_Trs85"/>
</dbReference>
<evidence type="ECO:0000259" key="1">
    <source>
        <dbReference type="Pfam" id="PF24544"/>
    </source>
</evidence>
<protein>
    <recommendedName>
        <fullName evidence="1">TPPC8 second Ig-like domain-containing protein</fullName>
    </recommendedName>
</protein>
<organism evidence="2 3">
    <name type="scientific">Taxus chinensis</name>
    <name type="common">Chinese yew</name>
    <name type="synonym">Taxus wallichiana var. chinensis</name>
    <dbReference type="NCBI Taxonomy" id="29808"/>
    <lineage>
        <taxon>Eukaryota</taxon>
        <taxon>Viridiplantae</taxon>
        <taxon>Streptophyta</taxon>
        <taxon>Embryophyta</taxon>
        <taxon>Tracheophyta</taxon>
        <taxon>Spermatophyta</taxon>
        <taxon>Pinopsida</taxon>
        <taxon>Pinidae</taxon>
        <taxon>Conifers II</taxon>
        <taxon>Cupressales</taxon>
        <taxon>Taxaceae</taxon>
        <taxon>Taxus</taxon>
    </lineage>
</organism>
<sequence length="622" mass="69350">MGRYNFAPQLPKKKRINGRIKDSIEDPHKCLKFFVVKPFPRLEGTIHQMPMKTSVGELRRLVLELSNRSGTTIKDIKLKINHPRFLMVGEQDDLDAEFPLCLEAQQNNKINARCGNGNDSNILINSNNSIFTFPKDIKIEGGSTLLWPLWLHTGEAGNISLSISIYYETEMPSEHMTYRTLRMHYDVQVVPSLDISVHIIPCPSKLQDFLLRLDILNQNTSETFWLRQISCVGMQWKLASLLPSSFDISASDNSNPSALSTAYLSASVCPSQLLPAGQALSLFFKLMDSKSSTSNVLRSFNDCQQFNSDVRLGPPSSSEPLIDIAAGPLSKFHLEERVAQKNSRQSSSYSDASYIQTQQYGTVDLILTAEQQDEAGSRGLDHLTDVRRITSHHICNCSVTSDCPIWWLMEGPKTVIHDFSTLPFCEIKFYLTIRNCSTESISVKIETSDNGLKLGETSETVQASATQTQSGWHDVSLETDDTGKVISDPGQGPSIISSNELSEFQTVGPCFPFMWCALSCANIKELGSWSSFTVPLSISVFAPGIYDLSNYRLMWKLHPDMNGPCSKLEVTSTFSADRFDNFHRPLPNIQDETNRSSANATERIFSGIALGHPFLLTVLQSS</sequence>
<reference evidence="2 3" key="1">
    <citation type="journal article" date="2021" name="Nat. Plants">
        <title>The Taxus genome provides insights into paclitaxel biosynthesis.</title>
        <authorList>
            <person name="Xiong X."/>
            <person name="Gou J."/>
            <person name="Liao Q."/>
            <person name="Li Y."/>
            <person name="Zhou Q."/>
            <person name="Bi G."/>
            <person name="Li C."/>
            <person name="Du R."/>
            <person name="Wang X."/>
            <person name="Sun T."/>
            <person name="Guo L."/>
            <person name="Liang H."/>
            <person name="Lu P."/>
            <person name="Wu Y."/>
            <person name="Zhang Z."/>
            <person name="Ro D.K."/>
            <person name="Shang Y."/>
            <person name="Huang S."/>
            <person name="Yan J."/>
        </authorList>
    </citation>
    <scope>NUCLEOTIDE SEQUENCE [LARGE SCALE GENOMIC DNA]</scope>
    <source>
        <strain evidence="2">Ta-2019</strain>
    </source>
</reference>
<dbReference type="AlphaFoldDB" id="A0AA38FHK2"/>
<feature type="domain" description="TPPC8 second Ig-like" evidence="1">
    <location>
        <begin position="56"/>
        <end position="181"/>
    </location>
</feature>